<evidence type="ECO:0000256" key="1">
    <source>
        <dbReference type="SAM" id="MobiDB-lite"/>
    </source>
</evidence>
<dbReference type="AlphaFoldDB" id="A0AAD7DM39"/>
<evidence type="ECO:0000256" key="2">
    <source>
        <dbReference type="SAM" id="Phobius"/>
    </source>
</evidence>
<reference evidence="3" key="1">
    <citation type="submission" date="2023-03" db="EMBL/GenBank/DDBJ databases">
        <title>Massive genome expansion in bonnet fungi (Mycena s.s.) driven by repeated elements and novel gene families across ecological guilds.</title>
        <authorList>
            <consortium name="Lawrence Berkeley National Laboratory"/>
            <person name="Harder C.B."/>
            <person name="Miyauchi S."/>
            <person name="Viragh M."/>
            <person name="Kuo A."/>
            <person name="Thoen E."/>
            <person name="Andreopoulos B."/>
            <person name="Lu D."/>
            <person name="Skrede I."/>
            <person name="Drula E."/>
            <person name="Henrissat B."/>
            <person name="Morin E."/>
            <person name="Kohler A."/>
            <person name="Barry K."/>
            <person name="LaButti K."/>
            <person name="Morin E."/>
            <person name="Salamov A."/>
            <person name="Lipzen A."/>
            <person name="Mereny Z."/>
            <person name="Hegedus B."/>
            <person name="Baldrian P."/>
            <person name="Stursova M."/>
            <person name="Weitz H."/>
            <person name="Taylor A."/>
            <person name="Grigoriev I.V."/>
            <person name="Nagy L.G."/>
            <person name="Martin F."/>
            <person name="Kauserud H."/>
        </authorList>
    </citation>
    <scope>NUCLEOTIDE SEQUENCE</scope>
    <source>
        <strain evidence="3">CBHHK067</strain>
    </source>
</reference>
<keyword evidence="2" id="KW-0812">Transmembrane</keyword>
<gene>
    <name evidence="3" type="ORF">B0H17DRAFT_1131821</name>
</gene>
<feature type="compositionally biased region" description="Low complexity" evidence="1">
    <location>
        <begin position="59"/>
        <end position="86"/>
    </location>
</feature>
<name>A0AAD7DM39_MYCRO</name>
<sequence>MDCWNGFCILHSWCRIRTPRWARTLYKSSAHLTAEWVFPGAARLYPTSDASAAPTPSKNADTSAPSTSTNANAARNAGNGASQAATRRARRSTTRLGAGARAVGGANGNGGGNGKPSANGNGNRERGREPEPELVPAGVLREGDGGDGELGGARGGVAWWLRVLAFLRSFFLLLFVVLFFLFLPFYTCLLPPLPLPRAPQTLRHVPSSLVLKQPHQLHHHPSPPSPGPSRIPALTRRASHAQLQLPQTELRTRSGSVVHPGMARPRVTRAWGGVVARCGARSLCITEGPTIAINHYFCGRGSEETCLSF</sequence>
<feature type="compositionally biased region" description="Low complexity" evidence="1">
    <location>
        <begin position="94"/>
        <end position="104"/>
    </location>
</feature>
<dbReference type="EMBL" id="JARKIE010000040">
    <property type="protein sequence ID" value="KAJ7694891.1"/>
    <property type="molecule type" value="Genomic_DNA"/>
</dbReference>
<feature type="transmembrane region" description="Helical" evidence="2">
    <location>
        <begin position="163"/>
        <end position="186"/>
    </location>
</feature>
<keyword evidence="2" id="KW-0472">Membrane</keyword>
<feature type="compositionally biased region" description="Polar residues" evidence="1">
    <location>
        <begin position="49"/>
        <end position="58"/>
    </location>
</feature>
<evidence type="ECO:0000313" key="4">
    <source>
        <dbReference type="Proteomes" id="UP001221757"/>
    </source>
</evidence>
<keyword evidence="2" id="KW-1133">Transmembrane helix</keyword>
<protein>
    <submittedName>
        <fullName evidence="3">Uncharacterized protein</fullName>
    </submittedName>
</protein>
<feature type="compositionally biased region" description="Gly residues" evidence="1">
    <location>
        <begin position="105"/>
        <end position="114"/>
    </location>
</feature>
<dbReference type="Proteomes" id="UP001221757">
    <property type="component" value="Unassembled WGS sequence"/>
</dbReference>
<comment type="caution">
    <text evidence="3">The sequence shown here is derived from an EMBL/GenBank/DDBJ whole genome shotgun (WGS) entry which is preliminary data.</text>
</comment>
<organism evidence="3 4">
    <name type="scientific">Mycena rosella</name>
    <name type="common">Pink bonnet</name>
    <name type="synonym">Agaricus rosellus</name>
    <dbReference type="NCBI Taxonomy" id="1033263"/>
    <lineage>
        <taxon>Eukaryota</taxon>
        <taxon>Fungi</taxon>
        <taxon>Dikarya</taxon>
        <taxon>Basidiomycota</taxon>
        <taxon>Agaricomycotina</taxon>
        <taxon>Agaricomycetes</taxon>
        <taxon>Agaricomycetidae</taxon>
        <taxon>Agaricales</taxon>
        <taxon>Marasmiineae</taxon>
        <taxon>Mycenaceae</taxon>
        <taxon>Mycena</taxon>
    </lineage>
</organism>
<proteinExistence type="predicted"/>
<keyword evidence="4" id="KW-1185">Reference proteome</keyword>
<evidence type="ECO:0000313" key="3">
    <source>
        <dbReference type="EMBL" id="KAJ7694891.1"/>
    </source>
</evidence>
<feature type="region of interest" description="Disordered" evidence="1">
    <location>
        <begin position="49"/>
        <end position="148"/>
    </location>
</feature>
<accession>A0AAD7DM39</accession>